<protein>
    <submittedName>
        <fullName evidence="1">Uncharacterized protein</fullName>
    </submittedName>
</protein>
<proteinExistence type="predicted"/>
<organism evidence="1 2">
    <name type="scientific">Artomyces pyxidatus</name>
    <dbReference type="NCBI Taxonomy" id="48021"/>
    <lineage>
        <taxon>Eukaryota</taxon>
        <taxon>Fungi</taxon>
        <taxon>Dikarya</taxon>
        <taxon>Basidiomycota</taxon>
        <taxon>Agaricomycotina</taxon>
        <taxon>Agaricomycetes</taxon>
        <taxon>Russulales</taxon>
        <taxon>Auriscalpiaceae</taxon>
        <taxon>Artomyces</taxon>
    </lineage>
</organism>
<gene>
    <name evidence="1" type="ORF">BV25DRAFT_1824126</name>
</gene>
<comment type="caution">
    <text evidence="1">The sequence shown here is derived from an EMBL/GenBank/DDBJ whole genome shotgun (WGS) entry which is preliminary data.</text>
</comment>
<keyword evidence="2" id="KW-1185">Reference proteome</keyword>
<reference evidence="1" key="1">
    <citation type="submission" date="2021-03" db="EMBL/GenBank/DDBJ databases">
        <authorList>
            <consortium name="DOE Joint Genome Institute"/>
            <person name="Ahrendt S."/>
            <person name="Looney B.P."/>
            <person name="Miyauchi S."/>
            <person name="Morin E."/>
            <person name="Drula E."/>
            <person name="Courty P.E."/>
            <person name="Chicoki N."/>
            <person name="Fauchery L."/>
            <person name="Kohler A."/>
            <person name="Kuo A."/>
            <person name="Labutti K."/>
            <person name="Pangilinan J."/>
            <person name="Lipzen A."/>
            <person name="Riley R."/>
            <person name="Andreopoulos W."/>
            <person name="He G."/>
            <person name="Johnson J."/>
            <person name="Barry K.W."/>
            <person name="Grigoriev I.V."/>
            <person name="Nagy L."/>
            <person name="Hibbett D."/>
            <person name="Henrissat B."/>
            <person name="Matheny P.B."/>
            <person name="Labbe J."/>
            <person name="Martin F."/>
        </authorList>
    </citation>
    <scope>NUCLEOTIDE SEQUENCE</scope>
    <source>
        <strain evidence="1">HHB10654</strain>
    </source>
</reference>
<dbReference type="Proteomes" id="UP000814140">
    <property type="component" value="Unassembled WGS sequence"/>
</dbReference>
<accession>A0ACB8T5P8</accession>
<dbReference type="EMBL" id="MU277202">
    <property type="protein sequence ID" value="KAI0063580.1"/>
    <property type="molecule type" value="Genomic_DNA"/>
</dbReference>
<evidence type="ECO:0000313" key="1">
    <source>
        <dbReference type="EMBL" id="KAI0063580.1"/>
    </source>
</evidence>
<name>A0ACB8T5P8_9AGAM</name>
<sequence>MPESPYLHQAPSVISLSQLEGPPLASPQQAYHGASETQIARSTSTTLDTFHSAPDTMPSSTPHTQEGSGAREASFRWEHLPPLGIVPAAPDAGHPVVVVPSPTHSGRRVSRVGRILAFFGYGRDNKARKELVSVIWTLSIDLSQMVAIIVLLAYSTHHRSPVFPDLNEWEACGKPLGVWNALWIGRLALDIGLAYWRWSKERTKRASDESAGSGDAEAGPQSHGAPPPGTWQWNPATGRTAQVDPPPPPAEPYPRVYARLSLLGSLFTLVWFVLAHIFEYTSTNTCRFASPHLWWLTFAVLCVMYFMILEVFLIAMLVFVVGPILFLFWSIVLLCLGRHPVQNPHIIKPEIGKLSKSIVDDIPLVIYIPTPPDEPSKPIAVPKTAYTYPPKPAAPAPMPRRRFRLLSRFRKNRNKGTDKTKGDVQNGEGTDRPLTWEDHWEKGDYPFVRLPGNRAACAICLLDFEEPRRLLPLPEAEQEEQGKQAADVQAPEAPAGDAGESVYQVEPLSPPPPVADESLRLEDAGEGVQPLRLLDCGHVFHQTCVDPWLIDVSGRCPVCQRPVVMKESNRSAEEQAERPRRWGRRRSNSRTT</sequence>
<reference evidence="1" key="2">
    <citation type="journal article" date="2022" name="New Phytol.">
        <title>Evolutionary transition to the ectomycorrhizal habit in the genomes of a hyperdiverse lineage of mushroom-forming fungi.</title>
        <authorList>
            <person name="Looney B."/>
            <person name="Miyauchi S."/>
            <person name="Morin E."/>
            <person name="Drula E."/>
            <person name="Courty P.E."/>
            <person name="Kohler A."/>
            <person name="Kuo A."/>
            <person name="LaButti K."/>
            <person name="Pangilinan J."/>
            <person name="Lipzen A."/>
            <person name="Riley R."/>
            <person name="Andreopoulos W."/>
            <person name="He G."/>
            <person name="Johnson J."/>
            <person name="Nolan M."/>
            <person name="Tritt A."/>
            <person name="Barry K.W."/>
            <person name="Grigoriev I.V."/>
            <person name="Nagy L.G."/>
            <person name="Hibbett D."/>
            <person name="Henrissat B."/>
            <person name="Matheny P.B."/>
            <person name="Labbe J."/>
            <person name="Martin F.M."/>
        </authorList>
    </citation>
    <scope>NUCLEOTIDE SEQUENCE</scope>
    <source>
        <strain evidence="1">HHB10654</strain>
    </source>
</reference>
<evidence type="ECO:0000313" key="2">
    <source>
        <dbReference type="Proteomes" id="UP000814140"/>
    </source>
</evidence>